<dbReference type="Gene3D" id="1.10.1710.10">
    <property type="entry name" value="ProQ/FinO domain"/>
    <property type="match status" value="1"/>
</dbReference>
<feature type="region of interest" description="Disordered" evidence="5">
    <location>
        <begin position="114"/>
        <end position="159"/>
    </location>
</feature>
<protein>
    <recommendedName>
        <fullName evidence="4">RNA chaperone ProQ</fullName>
    </recommendedName>
</protein>
<comment type="similarity">
    <text evidence="4">Belongs to the ProQ family.</text>
</comment>
<keyword evidence="1 4" id="KW-0963">Cytoplasm</keyword>
<dbReference type="InterPro" id="IPR036442">
    <property type="entry name" value="ProQ/FinO_sf"/>
</dbReference>
<evidence type="ECO:0000256" key="3">
    <source>
        <dbReference type="ARBA" id="ARBA00023186"/>
    </source>
</evidence>
<dbReference type="Proteomes" id="UP000286976">
    <property type="component" value="Unassembled WGS sequence"/>
</dbReference>
<dbReference type="Pfam" id="PF04352">
    <property type="entry name" value="ProQ"/>
    <property type="match status" value="1"/>
</dbReference>
<dbReference type="OrthoDB" id="8421419at2"/>
<dbReference type="EMBL" id="PIPQ01000001">
    <property type="protein sequence ID" value="RUO44459.1"/>
    <property type="molecule type" value="Genomic_DNA"/>
</dbReference>
<dbReference type="GO" id="GO:0005829">
    <property type="term" value="C:cytosol"/>
    <property type="evidence" value="ECO:0007669"/>
    <property type="project" value="TreeGrafter"/>
</dbReference>
<dbReference type="InterPro" id="IPR016103">
    <property type="entry name" value="ProQ/FinO"/>
</dbReference>
<dbReference type="PANTHER" id="PTHR38106:SF1">
    <property type="entry name" value="RNA CHAPERONE PROQ"/>
    <property type="match status" value="1"/>
</dbReference>
<sequence length="220" mass="24064">MAPAAEETKRLPNSKAVIAYLAELFPACFTTSGDALPLKIGIFEDLAKRLENDEKVSKTRLRTALRQYTNSWRYLRSVKAGAVRVDLDGAEAGVIEAEHEAHAQETLAASQAKVQEAKKAQREANKKEAEAKQPRRTPKRAVRKGTKPVRTKKAEPKPKAEVALKETVDATALTVGQRVALKLGNNPMEATVTTIDKSEAQVQLDTGMTIKVSIAELHQV</sequence>
<feature type="compositionally biased region" description="Basic and acidic residues" evidence="5">
    <location>
        <begin position="115"/>
        <end position="133"/>
    </location>
</feature>
<evidence type="ECO:0000259" key="6">
    <source>
        <dbReference type="SMART" id="SM00945"/>
    </source>
</evidence>
<evidence type="ECO:0000313" key="7">
    <source>
        <dbReference type="EMBL" id="RUO44459.1"/>
    </source>
</evidence>
<reference evidence="7 8" key="1">
    <citation type="journal article" date="2011" name="Front. Microbiol.">
        <title>Genomic signatures of strain selection and enhancement in Bacillus atrophaeus var. globigii, a historical biowarfare simulant.</title>
        <authorList>
            <person name="Gibbons H.S."/>
            <person name="Broomall S.M."/>
            <person name="McNew L.A."/>
            <person name="Daligault H."/>
            <person name="Chapman C."/>
            <person name="Bruce D."/>
            <person name="Karavis M."/>
            <person name="Krepps M."/>
            <person name="McGregor P.A."/>
            <person name="Hong C."/>
            <person name="Park K.H."/>
            <person name="Akmal A."/>
            <person name="Feldman A."/>
            <person name="Lin J.S."/>
            <person name="Chang W.E."/>
            <person name="Higgs B.W."/>
            <person name="Demirev P."/>
            <person name="Lindquist J."/>
            <person name="Liem A."/>
            <person name="Fochler E."/>
            <person name="Read T.D."/>
            <person name="Tapia R."/>
            <person name="Johnson S."/>
            <person name="Bishop-Lilly K.A."/>
            <person name="Detter C."/>
            <person name="Han C."/>
            <person name="Sozhamannan S."/>
            <person name="Rosenzweig C.N."/>
            <person name="Skowronski E.W."/>
        </authorList>
    </citation>
    <scope>NUCLEOTIDE SEQUENCE [LARGE SCALE GENOMIC DNA]</scope>
    <source>
        <strain evidence="7 8">AIT1</strain>
    </source>
</reference>
<dbReference type="AlphaFoldDB" id="A0A432XAS7"/>
<dbReference type="SMART" id="SM00945">
    <property type="entry name" value="ProQ"/>
    <property type="match status" value="1"/>
</dbReference>
<proteinExistence type="inferred from homology"/>
<dbReference type="InterPro" id="IPR023529">
    <property type="entry name" value="ProQ"/>
</dbReference>
<name>A0A432XAS7_9GAMM</name>
<comment type="subcellular location">
    <subcellularLocation>
        <location evidence="4">Cytoplasm</location>
    </subcellularLocation>
</comment>
<evidence type="ECO:0000256" key="1">
    <source>
        <dbReference type="ARBA" id="ARBA00022490"/>
    </source>
</evidence>
<dbReference type="HAMAP" id="MF_00749">
    <property type="entry name" value="ProQ"/>
    <property type="match status" value="1"/>
</dbReference>
<feature type="compositionally biased region" description="Basic residues" evidence="5">
    <location>
        <begin position="134"/>
        <end position="151"/>
    </location>
</feature>
<keyword evidence="2 4" id="KW-0694">RNA-binding</keyword>
<dbReference type="RefSeq" id="WP_126756858.1">
    <property type="nucleotide sequence ID" value="NZ_PIPQ01000001.1"/>
</dbReference>
<keyword evidence="3 4" id="KW-0143">Chaperone</keyword>
<dbReference type="NCBIfam" id="NF003434">
    <property type="entry name" value="PRK04950.1"/>
    <property type="match status" value="1"/>
</dbReference>
<gene>
    <name evidence="4" type="primary">proQ</name>
    <name evidence="7" type="ORF">CWE15_02825</name>
</gene>
<dbReference type="PANTHER" id="PTHR38106">
    <property type="entry name" value="RNA CHAPERONE PROQ"/>
    <property type="match status" value="1"/>
</dbReference>
<organism evidence="7 8">
    <name type="scientific">Aliidiomarina taiwanensis</name>
    <dbReference type="NCBI Taxonomy" id="946228"/>
    <lineage>
        <taxon>Bacteria</taxon>
        <taxon>Pseudomonadati</taxon>
        <taxon>Pseudomonadota</taxon>
        <taxon>Gammaproteobacteria</taxon>
        <taxon>Alteromonadales</taxon>
        <taxon>Idiomarinaceae</taxon>
        <taxon>Aliidiomarina</taxon>
    </lineage>
</organism>
<keyword evidence="8" id="KW-1185">Reference proteome</keyword>
<dbReference type="GO" id="GO:0033592">
    <property type="term" value="F:RNA strand annealing activity"/>
    <property type="evidence" value="ECO:0007669"/>
    <property type="project" value="UniProtKB-UniRule"/>
</dbReference>
<dbReference type="SUPFAM" id="SSF48657">
    <property type="entry name" value="FinO-like"/>
    <property type="match status" value="1"/>
</dbReference>
<dbReference type="GO" id="GO:0010608">
    <property type="term" value="P:post-transcriptional regulation of gene expression"/>
    <property type="evidence" value="ECO:0007669"/>
    <property type="project" value="InterPro"/>
</dbReference>
<dbReference type="GO" id="GO:0034057">
    <property type="term" value="F:RNA strand-exchange activity"/>
    <property type="evidence" value="ECO:0007669"/>
    <property type="project" value="UniProtKB-UniRule"/>
</dbReference>
<accession>A0A432XAS7</accession>
<feature type="domain" description="ProQ/FinO" evidence="6">
    <location>
        <begin position="9"/>
        <end position="123"/>
    </location>
</feature>
<evidence type="ECO:0000256" key="2">
    <source>
        <dbReference type="ARBA" id="ARBA00022884"/>
    </source>
</evidence>
<evidence type="ECO:0000313" key="8">
    <source>
        <dbReference type="Proteomes" id="UP000286976"/>
    </source>
</evidence>
<dbReference type="InterPro" id="IPR035236">
    <property type="entry name" value="ProQ_C"/>
</dbReference>
<comment type="function">
    <text evidence="4">RNA chaperone with significant RNA binding, RNA strand exchange and RNA duplexing activities.</text>
</comment>
<dbReference type="Pfam" id="PF17516">
    <property type="entry name" value="ProQ_C"/>
    <property type="match status" value="1"/>
</dbReference>
<evidence type="ECO:0000256" key="4">
    <source>
        <dbReference type="HAMAP-Rule" id="MF_00749"/>
    </source>
</evidence>
<evidence type="ECO:0000256" key="5">
    <source>
        <dbReference type="SAM" id="MobiDB-lite"/>
    </source>
</evidence>
<comment type="caution">
    <text evidence="7">The sequence shown here is derived from an EMBL/GenBank/DDBJ whole genome shotgun (WGS) entry which is preliminary data.</text>
</comment>